<accession>A0A0X1KT27</accession>
<dbReference type="UniPathway" id="UPA00246"/>
<dbReference type="EMBL" id="CP007141">
    <property type="protein sequence ID" value="AJC74434.1"/>
    <property type="molecule type" value="Genomic_DNA"/>
</dbReference>
<comment type="catalytic activity">
    <reaction evidence="1 7">
        <text>D-glucuronate = D-fructuronate</text>
        <dbReference type="Rhea" id="RHEA:13049"/>
        <dbReference type="ChEBI" id="CHEBI:58720"/>
        <dbReference type="ChEBI" id="CHEBI:59863"/>
        <dbReference type="EC" id="5.3.1.12"/>
    </reaction>
</comment>
<dbReference type="Gene3D" id="3.20.20.140">
    <property type="entry name" value="Metal-dependent hydrolases"/>
    <property type="match status" value="1"/>
</dbReference>
<evidence type="ECO:0000256" key="6">
    <source>
        <dbReference type="ARBA" id="ARBA00023235"/>
    </source>
</evidence>
<evidence type="ECO:0000256" key="3">
    <source>
        <dbReference type="ARBA" id="ARBA00008397"/>
    </source>
</evidence>
<organism evidence="8 9">
    <name type="scientific">Pseudothermotoga hypogea DSM 11164 = NBRC 106472</name>
    <dbReference type="NCBI Taxonomy" id="1123384"/>
    <lineage>
        <taxon>Bacteria</taxon>
        <taxon>Thermotogati</taxon>
        <taxon>Thermotogota</taxon>
        <taxon>Thermotogae</taxon>
        <taxon>Thermotogales</taxon>
        <taxon>Thermotogaceae</taxon>
        <taxon>Pseudothermotoga</taxon>
    </lineage>
</organism>
<evidence type="ECO:0000256" key="7">
    <source>
        <dbReference type="HAMAP-Rule" id="MF_00675"/>
    </source>
</evidence>
<dbReference type="PATRIC" id="fig|1123384.7.peg.1982"/>
<dbReference type="SUPFAM" id="SSF51556">
    <property type="entry name" value="Metallo-dependent hydrolases"/>
    <property type="match status" value="1"/>
</dbReference>
<evidence type="ECO:0000256" key="1">
    <source>
        <dbReference type="ARBA" id="ARBA00001165"/>
    </source>
</evidence>
<dbReference type="InterPro" id="IPR003766">
    <property type="entry name" value="Uronate_isomerase"/>
</dbReference>
<dbReference type="Gene3D" id="1.10.2020.10">
    <property type="entry name" value="uronate isomerase, domain 2, chain A"/>
    <property type="match status" value="1"/>
</dbReference>
<evidence type="ECO:0000256" key="2">
    <source>
        <dbReference type="ARBA" id="ARBA00004892"/>
    </source>
</evidence>
<gene>
    <name evidence="7" type="primary">uxaC</name>
    <name evidence="8" type="ORF">AJ81_09875</name>
</gene>
<dbReference type="PANTHER" id="PTHR30068:SF4">
    <property type="entry name" value="URONATE ISOMERASE"/>
    <property type="match status" value="1"/>
</dbReference>
<name>A0A0X1KT27_9THEM</name>
<comment type="catalytic activity">
    <reaction evidence="7">
        <text>aldehydo-D-galacturonate = keto-D-tagaturonate</text>
        <dbReference type="Rhea" id="RHEA:27702"/>
        <dbReference type="ChEBI" id="CHEBI:12952"/>
        <dbReference type="ChEBI" id="CHEBI:17886"/>
    </reaction>
</comment>
<comment type="pathway">
    <text evidence="2 7">Carbohydrate metabolism; pentose and glucuronate interconversion.</text>
</comment>
<dbReference type="GO" id="GO:0019698">
    <property type="term" value="P:D-galacturonate catabolic process"/>
    <property type="evidence" value="ECO:0007669"/>
    <property type="project" value="TreeGrafter"/>
</dbReference>
<dbReference type="AlphaFoldDB" id="A0A0X1KT27"/>
<sequence length="454" mass="52838">MAFLDENYLLTNPTAREIYPLVKDLPIVDAHNHSDAKEIVENRGWNDIWEAEAATDHYVWELMRRRNVPEEKITGKASNYEKWLALAEVFPKFVGNPTYEWIHLDLKRRFHIHEIISKDTAQIIWNKAKERLQSDDMKPQKLLQNMGVEIMCTTNDPVEDLYYHILAREKVKGTKILPTWRPDRFCKVHSPNFKNFVTQLEERTNVSIAKLSDFLDALRKTHDHFDELGCVCSDHALLEPIVQRIDENVASEIFEKALKSGVSYEEHLKFQSFMMYKFAEMNAEKNWVMQLHIGAMRDYRTKLFEELGPDSGGDIIAGFVDVARGMKDFFNDFDGKLGIVLYCMDMSYLPVMATIARSFENVFLGAPWWFNDSPLGMRSQLEYIASVDLLSNFVGMVTDSRKLVSYGSRTEMFRRVLCDVVGNMVERGQVPLKEAVELCFELSYRRPKEFFFGR</sequence>
<dbReference type="RefSeq" id="WP_031502561.1">
    <property type="nucleotide sequence ID" value="NC_022795.1"/>
</dbReference>
<dbReference type="HAMAP" id="MF_00675">
    <property type="entry name" value="UxaC"/>
    <property type="match status" value="1"/>
</dbReference>
<dbReference type="Proteomes" id="UP000077469">
    <property type="component" value="Chromosome"/>
</dbReference>
<keyword evidence="6 7" id="KW-0413">Isomerase</keyword>
<dbReference type="InterPro" id="IPR032466">
    <property type="entry name" value="Metal_Hydrolase"/>
</dbReference>
<dbReference type="EC" id="5.3.1.12" evidence="4 7"/>
<dbReference type="Pfam" id="PF02614">
    <property type="entry name" value="UxaC"/>
    <property type="match status" value="1"/>
</dbReference>
<evidence type="ECO:0000313" key="8">
    <source>
        <dbReference type="EMBL" id="AJC74434.1"/>
    </source>
</evidence>
<dbReference type="NCBIfam" id="NF002794">
    <property type="entry name" value="PRK02925.1"/>
    <property type="match status" value="1"/>
</dbReference>
<protein>
    <recommendedName>
        <fullName evidence="5 7">Uronate isomerase</fullName>
        <ecNumber evidence="4 7">5.3.1.12</ecNumber>
    </recommendedName>
    <alternativeName>
        <fullName evidence="7">Glucuronate isomerase</fullName>
    </alternativeName>
    <alternativeName>
        <fullName evidence="7">Uronic isomerase</fullName>
    </alternativeName>
</protein>
<dbReference type="OrthoDB" id="9766564at2"/>
<dbReference type="KEGG" id="phy:AJ81_09875"/>
<comment type="similarity">
    <text evidence="3 7">Belongs to the metallo-dependent hydrolases superfamily. Uronate isomerase family.</text>
</comment>
<reference evidence="8 9" key="1">
    <citation type="submission" date="2014-01" db="EMBL/GenBank/DDBJ databases">
        <title>Genome sequencing of Thermotog hypogea.</title>
        <authorList>
            <person name="Zhang X."/>
            <person name="Alvare G."/>
            <person name="Fristensky B."/>
            <person name="Chen L."/>
            <person name="Suen T."/>
            <person name="Chen Q."/>
            <person name="Ma K."/>
        </authorList>
    </citation>
    <scope>NUCLEOTIDE SEQUENCE [LARGE SCALE GENOMIC DNA]</scope>
    <source>
        <strain evidence="8 9">DSM 11164</strain>
    </source>
</reference>
<evidence type="ECO:0000256" key="4">
    <source>
        <dbReference type="ARBA" id="ARBA00012546"/>
    </source>
</evidence>
<dbReference type="GO" id="GO:0008880">
    <property type="term" value="F:glucuronate isomerase activity"/>
    <property type="evidence" value="ECO:0007669"/>
    <property type="project" value="UniProtKB-UniRule"/>
</dbReference>
<evidence type="ECO:0000313" key="9">
    <source>
        <dbReference type="Proteomes" id="UP000077469"/>
    </source>
</evidence>
<dbReference type="PaxDb" id="1123384-AJ81_09875"/>
<dbReference type="GO" id="GO:0042840">
    <property type="term" value="P:D-glucuronate catabolic process"/>
    <property type="evidence" value="ECO:0007669"/>
    <property type="project" value="TreeGrafter"/>
</dbReference>
<proteinExistence type="inferred from homology"/>
<keyword evidence="9" id="KW-1185">Reference proteome</keyword>
<dbReference type="PANTHER" id="PTHR30068">
    <property type="entry name" value="URONATE ISOMERASE"/>
    <property type="match status" value="1"/>
</dbReference>
<evidence type="ECO:0000256" key="5">
    <source>
        <dbReference type="ARBA" id="ARBA00020555"/>
    </source>
</evidence>
<dbReference type="STRING" id="1123384.AJ81_09875"/>